<evidence type="ECO:0000313" key="3">
    <source>
        <dbReference type="Proteomes" id="UP001157974"/>
    </source>
</evidence>
<protein>
    <submittedName>
        <fullName evidence="2">Uncharacterized protein</fullName>
    </submittedName>
</protein>
<feature type="compositionally biased region" description="Low complexity" evidence="1">
    <location>
        <begin position="338"/>
        <end position="374"/>
    </location>
</feature>
<keyword evidence="3" id="KW-1185">Reference proteome</keyword>
<feature type="region of interest" description="Disordered" evidence="1">
    <location>
        <begin position="325"/>
        <end position="413"/>
    </location>
</feature>
<gene>
    <name evidence="2" type="ORF">NDN08_001295</name>
</gene>
<feature type="compositionally biased region" description="Polar residues" evidence="1">
    <location>
        <begin position="375"/>
        <end position="384"/>
    </location>
</feature>
<proteinExistence type="predicted"/>
<evidence type="ECO:0000256" key="1">
    <source>
        <dbReference type="SAM" id="MobiDB-lite"/>
    </source>
</evidence>
<feature type="compositionally biased region" description="Basic residues" evidence="1">
    <location>
        <begin position="388"/>
        <end position="413"/>
    </location>
</feature>
<sequence>MSEFGVFLPEDNDIREASSNDSCLWQSLSAMQNLTDVESMDAKAFVDSFLIFRRRPWQRMLMEEADDGQVLKLLDTAVYKYLEKRAAYGKLEAVTLLDASSLYLTASSDLLKLAIEKDELAKESILAALQQLFIALRDIAAGHSDFNRDQCVLFVVDGLDMVRWVSQVVDPTEAIGDSVVEALQTQAEYYEVLVPQIVRQAIGTMSRNELTKIAQICRLSIVAIAEEIVHHCNENEWNEILGIFSGSKFGVLLKQKVGPDLITSRLSVTSIQVGKSANRESEEQSVPKEWYIGRVVDDQGYLYDDDVDDDEEDYDKLRDIDAAAEEEENGTFGAETNAPASAPSRASSSKVRGGASSSRGRGRQPSDSSGSSSAKNTAGNSQRARASKEKKKSSVANHNRKDRALKKTGRGYA</sequence>
<evidence type="ECO:0000313" key="2">
    <source>
        <dbReference type="EMBL" id="KAJ8904780.1"/>
    </source>
</evidence>
<name>A0AAV8UQD8_9RHOD</name>
<dbReference type="Proteomes" id="UP001157974">
    <property type="component" value="Unassembled WGS sequence"/>
</dbReference>
<organism evidence="2 3">
    <name type="scientific">Rhodosorus marinus</name>
    <dbReference type="NCBI Taxonomy" id="101924"/>
    <lineage>
        <taxon>Eukaryota</taxon>
        <taxon>Rhodophyta</taxon>
        <taxon>Stylonematophyceae</taxon>
        <taxon>Stylonematales</taxon>
        <taxon>Stylonemataceae</taxon>
        <taxon>Rhodosorus</taxon>
    </lineage>
</organism>
<comment type="caution">
    <text evidence="2">The sequence shown here is derived from an EMBL/GenBank/DDBJ whole genome shotgun (WGS) entry which is preliminary data.</text>
</comment>
<dbReference type="AlphaFoldDB" id="A0AAV8UQD8"/>
<dbReference type="EMBL" id="JAMWBK010000005">
    <property type="protein sequence ID" value="KAJ8904780.1"/>
    <property type="molecule type" value="Genomic_DNA"/>
</dbReference>
<reference evidence="2 3" key="1">
    <citation type="journal article" date="2023" name="Nat. Commun.">
        <title>Origin of minicircular mitochondrial genomes in red algae.</title>
        <authorList>
            <person name="Lee Y."/>
            <person name="Cho C.H."/>
            <person name="Lee Y.M."/>
            <person name="Park S.I."/>
            <person name="Yang J.H."/>
            <person name="West J.A."/>
            <person name="Bhattacharya D."/>
            <person name="Yoon H.S."/>
        </authorList>
    </citation>
    <scope>NUCLEOTIDE SEQUENCE [LARGE SCALE GENOMIC DNA]</scope>
    <source>
        <strain evidence="2 3">CCMP1338</strain>
        <tissue evidence="2">Whole cell</tissue>
    </source>
</reference>
<accession>A0AAV8UQD8</accession>